<evidence type="ECO:0000256" key="1">
    <source>
        <dbReference type="ARBA" id="ARBA00006611"/>
    </source>
</evidence>
<keyword evidence="3" id="KW-0067">ATP-binding</keyword>
<sequence>MQIPQDQLKRALDKSGLIGRDTLAEIEEIAVEKKQKLSDVLLSSGKISEPDLRRLEAQVLGIPFVSLAGAGEKIDFATLSIISEPIARNHSIIAYKKTDQGLEVAMMDFDDLPTIDFIRKKTGLKILPRLTDTLSIKTALAQYKKNLKAEFDEIIQRESISIKKLEDDETGASKKELKKMAEDLPIVRVVDTLISHAVLQGASDIHIEPLENSIIVRYRIDGILRDAMTLPKNTAQGILARIKVLANLKLDEKRLPQDGRFKISNEGENISFRVSTLPTYFGEKAVLRILRENVRGFTLESLGFHGEGLERIHMALRQKSGIILATGPTGCGKTTTLYTILDMLNTPDVNISTVEDPVEYQMNRINQTQVKPEIGLTFANGLRSLVRQDPDILMVGEIRDGETAGLAINAALTGHLVLSTVHTNSAASAVPRLVDMGVEPFLMVSTVKTIIAQRLVRKLCTVREKYFMGDLELKNLAKLIDLDRLLEVLQQEKVIGPKDNWKTIPFFRAKKSDECEDGYSGRVGIHEVLQMTSTLRDMVLAGKPHSEIEKQAKSEGMLTMIEDGIFKAVLGITSIEEVLRVVSE</sequence>
<dbReference type="AlphaFoldDB" id="A0A1F6XPM7"/>
<dbReference type="Gene3D" id="3.30.300.160">
    <property type="entry name" value="Type II secretion system, protein E, N-terminal domain"/>
    <property type="match status" value="1"/>
</dbReference>
<dbReference type="Proteomes" id="UP000177195">
    <property type="component" value="Unassembled WGS sequence"/>
</dbReference>
<evidence type="ECO:0000259" key="4">
    <source>
        <dbReference type="PROSITE" id="PS00662"/>
    </source>
</evidence>
<accession>A0A1F6XPM7</accession>
<dbReference type="PANTHER" id="PTHR30258">
    <property type="entry name" value="TYPE II SECRETION SYSTEM PROTEIN GSPE-RELATED"/>
    <property type="match status" value="1"/>
</dbReference>
<gene>
    <name evidence="5" type="ORF">A3I25_02685</name>
</gene>
<dbReference type="EMBL" id="MFVN01000045">
    <property type="protein sequence ID" value="OGI96077.1"/>
    <property type="molecule type" value="Genomic_DNA"/>
</dbReference>
<evidence type="ECO:0000256" key="2">
    <source>
        <dbReference type="ARBA" id="ARBA00022741"/>
    </source>
</evidence>
<dbReference type="GO" id="GO:0005886">
    <property type="term" value="C:plasma membrane"/>
    <property type="evidence" value="ECO:0007669"/>
    <property type="project" value="TreeGrafter"/>
</dbReference>
<dbReference type="GO" id="GO:0005524">
    <property type="term" value="F:ATP binding"/>
    <property type="evidence" value="ECO:0007669"/>
    <property type="project" value="UniProtKB-KW"/>
</dbReference>
<dbReference type="SUPFAM" id="SSF160246">
    <property type="entry name" value="EspE N-terminal domain-like"/>
    <property type="match status" value="1"/>
</dbReference>
<keyword evidence="2" id="KW-0547">Nucleotide-binding</keyword>
<dbReference type="PANTHER" id="PTHR30258:SF1">
    <property type="entry name" value="PROTEIN TRANSPORT PROTEIN HOFB HOMOLOG"/>
    <property type="match status" value="1"/>
</dbReference>
<dbReference type="Pfam" id="PF00437">
    <property type="entry name" value="T2SSE"/>
    <property type="match status" value="1"/>
</dbReference>
<dbReference type="GO" id="GO:0016887">
    <property type="term" value="F:ATP hydrolysis activity"/>
    <property type="evidence" value="ECO:0007669"/>
    <property type="project" value="TreeGrafter"/>
</dbReference>
<reference evidence="5 6" key="1">
    <citation type="journal article" date="2016" name="Nat. Commun.">
        <title>Thousands of microbial genomes shed light on interconnected biogeochemical processes in an aquifer system.</title>
        <authorList>
            <person name="Anantharaman K."/>
            <person name="Brown C.T."/>
            <person name="Hug L.A."/>
            <person name="Sharon I."/>
            <person name="Castelle C.J."/>
            <person name="Probst A.J."/>
            <person name="Thomas B.C."/>
            <person name="Singh A."/>
            <person name="Wilkins M.J."/>
            <person name="Karaoz U."/>
            <person name="Brodie E.L."/>
            <person name="Williams K.H."/>
            <person name="Hubbard S.S."/>
            <person name="Banfield J.F."/>
        </authorList>
    </citation>
    <scope>NUCLEOTIDE SEQUENCE [LARGE SCALE GENOMIC DNA]</scope>
</reference>
<dbReference type="Pfam" id="PF05157">
    <property type="entry name" value="MshEN"/>
    <property type="match status" value="1"/>
</dbReference>
<evidence type="ECO:0000313" key="5">
    <source>
        <dbReference type="EMBL" id="OGI96077.1"/>
    </source>
</evidence>
<dbReference type="Gene3D" id="3.40.50.300">
    <property type="entry name" value="P-loop containing nucleotide triphosphate hydrolases"/>
    <property type="match status" value="1"/>
</dbReference>
<dbReference type="PROSITE" id="PS00662">
    <property type="entry name" value="T2SP_E"/>
    <property type="match status" value="1"/>
</dbReference>
<dbReference type="InterPro" id="IPR001482">
    <property type="entry name" value="T2SS/T4SS_dom"/>
</dbReference>
<dbReference type="CDD" id="cd01129">
    <property type="entry name" value="PulE-GspE-like"/>
    <property type="match status" value="1"/>
</dbReference>
<comment type="caution">
    <text evidence="5">The sequence shown here is derived from an EMBL/GenBank/DDBJ whole genome shotgun (WGS) entry which is preliminary data.</text>
</comment>
<dbReference type="InterPro" id="IPR007831">
    <property type="entry name" value="T2SS_GspE_N"/>
</dbReference>
<dbReference type="SUPFAM" id="SSF52540">
    <property type="entry name" value="P-loop containing nucleoside triphosphate hydrolases"/>
    <property type="match status" value="1"/>
</dbReference>
<protein>
    <recommendedName>
        <fullName evidence="4">Bacterial type II secretion system protein E domain-containing protein</fullName>
    </recommendedName>
</protein>
<comment type="similarity">
    <text evidence="1">Belongs to the GSP E family.</text>
</comment>
<organism evidence="5 6">
    <name type="scientific">Candidatus Nomurabacteria bacterium RIFCSPLOWO2_02_FULL_42_17</name>
    <dbReference type="NCBI Taxonomy" id="1801789"/>
    <lineage>
        <taxon>Bacteria</taxon>
        <taxon>Candidatus Nomuraibacteriota</taxon>
    </lineage>
</organism>
<proteinExistence type="inferred from homology"/>
<dbReference type="InterPro" id="IPR037257">
    <property type="entry name" value="T2SS_E_N_sf"/>
</dbReference>
<feature type="domain" description="Bacterial type II secretion system protein E" evidence="4">
    <location>
        <begin position="386"/>
        <end position="400"/>
    </location>
</feature>
<evidence type="ECO:0000313" key="6">
    <source>
        <dbReference type="Proteomes" id="UP000177195"/>
    </source>
</evidence>
<evidence type="ECO:0000256" key="3">
    <source>
        <dbReference type="ARBA" id="ARBA00022840"/>
    </source>
</evidence>
<name>A0A1F6XPM7_9BACT</name>
<dbReference type="Gene3D" id="3.30.450.90">
    <property type="match status" value="1"/>
</dbReference>
<dbReference type="InterPro" id="IPR027417">
    <property type="entry name" value="P-loop_NTPase"/>
</dbReference>